<keyword evidence="4" id="KW-0804">Transcription</keyword>
<reference evidence="8 9" key="1">
    <citation type="submission" date="2017-08" db="EMBL/GenBank/DDBJ databases">
        <title>Pusillimonas indicus sp. nov., a member of the family Alcaligenaceae isolated from surface seawater.</title>
        <authorList>
            <person name="Li J."/>
        </authorList>
    </citation>
    <scope>NUCLEOTIDE SEQUENCE [LARGE SCALE GENOMIC DNA]</scope>
    <source>
        <strain evidence="6 9">17-4A</strain>
        <strain evidence="7 8">L52-1-41</strain>
    </source>
</reference>
<dbReference type="AlphaFoldDB" id="A0A3A1YZ80"/>
<dbReference type="Gene3D" id="1.10.10.10">
    <property type="entry name" value="Winged helix-like DNA-binding domain superfamily/Winged helix DNA-binding domain"/>
    <property type="match status" value="1"/>
</dbReference>
<dbReference type="PANTHER" id="PTHR30419">
    <property type="entry name" value="HTH-TYPE TRANSCRIPTIONAL REGULATOR YBHD"/>
    <property type="match status" value="1"/>
</dbReference>
<dbReference type="Gene3D" id="3.40.190.290">
    <property type="match status" value="1"/>
</dbReference>
<dbReference type="PANTHER" id="PTHR30419:SF2">
    <property type="entry name" value="LYSR FAMILY TRANSCRIPTIONAL REGULATOR"/>
    <property type="match status" value="1"/>
</dbReference>
<dbReference type="Pfam" id="PF00126">
    <property type="entry name" value="HTH_1"/>
    <property type="match status" value="1"/>
</dbReference>
<dbReference type="FunFam" id="1.10.10.10:FF:000001">
    <property type="entry name" value="LysR family transcriptional regulator"/>
    <property type="match status" value="1"/>
</dbReference>
<evidence type="ECO:0000313" key="8">
    <source>
        <dbReference type="Proteomes" id="UP000266206"/>
    </source>
</evidence>
<dbReference type="Proteomes" id="UP000266483">
    <property type="component" value="Unassembled WGS sequence"/>
</dbReference>
<evidence type="ECO:0000256" key="3">
    <source>
        <dbReference type="ARBA" id="ARBA00023125"/>
    </source>
</evidence>
<dbReference type="GO" id="GO:0003677">
    <property type="term" value="F:DNA binding"/>
    <property type="evidence" value="ECO:0007669"/>
    <property type="project" value="UniProtKB-KW"/>
</dbReference>
<dbReference type="Proteomes" id="UP000266206">
    <property type="component" value="Unassembled WGS sequence"/>
</dbReference>
<dbReference type="InterPro" id="IPR000847">
    <property type="entry name" value="LysR_HTH_N"/>
</dbReference>
<keyword evidence="2" id="KW-0805">Transcription regulation</keyword>
<dbReference type="InterPro" id="IPR005119">
    <property type="entry name" value="LysR_subst-bd"/>
</dbReference>
<accession>A0A3A1YZ80</accession>
<dbReference type="GO" id="GO:0005829">
    <property type="term" value="C:cytosol"/>
    <property type="evidence" value="ECO:0007669"/>
    <property type="project" value="TreeGrafter"/>
</dbReference>
<dbReference type="Pfam" id="PF03466">
    <property type="entry name" value="LysR_substrate"/>
    <property type="match status" value="1"/>
</dbReference>
<keyword evidence="3" id="KW-0238">DNA-binding</keyword>
<dbReference type="InterPro" id="IPR036390">
    <property type="entry name" value="WH_DNA-bd_sf"/>
</dbReference>
<organism evidence="7 8">
    <name type="scientific">Neopusillimonas maritima</name>
    <dbReference type="NCBI Taxonomy" id="2026239"/>
    <lineage>
        <taxon>Bacteria</taxon>
        <taxon>Pseudomonadati</taxon>
        <taxon>Pseudomonadota</taxon>
        <taxon>Betaproteobacteria</taxon>
        <taxon>Burkholderiales</taxon>
        <taxon>Alcaligenaceae</taxon>
        <taxon>Neopusillimonas</taxon>
    </lineage>
</organism>
<dbReference type="CDD" id="cd08421">
    <property type="entry name" value="PBP2_LTTR_like_1"/>
    <property type="match status" value="1"/>
</dbReference>
<dbReference type="GO" id="GO:0003700">
    <property type="term" value="F:DNA-binding transcription factor activity"/>
    <property type="evidence" value="ECO:0007669"/>
    <property type="project" value="InterPro"/>
</dbReference>
<dbReference type="EMBL" id="NQOU01000002">
    <property type="protein sequence ID" value="RII83599.1"/>
    <property type="molecule type" value="Genomic_DNA"/>
</dbReference>
<evidence type="ECO:0000313" key="6">
    <source>
        <dbReference type="EMBL" id="RII83599.1"/>
    </source>
</evidence>
<dbReference type="SUPFAM" id="SSF46785">
    <property type="entry name" value="Winged helix' DNA-binding domain"/>
    <property type="match status" value="1"/>
</dbReference>
<comment type="caution">
    <text evidence="7">The sequence shown here is derived from an EMBL/GenBank/DDBJ whole genome shotgun (WGS) entry which is preliminary data.</text>
</comment>
<comment type="similarity">
    <text evidence="1">Belongs to the LysR transcriptional regulatory family.</text>
</comment>
<dbReference type="InterPro" id="IPR050950">
    <property type="entry name" value="HTH-type_LysR_regulators"/>
</dbReference>
<dbReference type="InterPro" id="IPR036388">
    <property type="entry name" value="WH-like_DNA-bd_sf"/>
</dbReference>
<protein>
    <submittedName>
        <fullName evidence="7">LysR family transcriptional regulator</fullName>
    </submittedName>
</protein>
<dbReference type="OrthoDB" id="9785974at2"/>
<keyword evidence="9" id="KW-1185">Reference proteome</keyword>
<gene>
    <name evidence="6" type="ORF">CJO09_08435</name>
    <name evidence="7" type="ORF">CJP73_05335</name>
</gene>
<dbReference type="RefSeq" id="WP_119441943.1">
    <property type="nucleotide sequence ID" value="NZ_CP170494.1"/>
</dbReference>
<evidence type="ECO:0000256" key="1">
    <source>
        <dbReference type="ARBA" id="ARBA00009437"/>
    </source>
</evidence>
<dbReference type="PROSITE" id="PS50931">
    <property type="entry name" value="HTH_LYSR"/>
    <property type="match status" value="1"/>
</dbReference>
<sequence>MALDPKSLKLFIRVIQAGTISAAAEQEHIAAAAISRRISDLEEQMGVALVERSNKGLKATPAGRALIDRAHRILNDLGALETHIQDYGSGEKGYVRIHANLSAINQFLPAELGAFLKSYPHIQIDLAERMSTEIAQAVAENTADIGVLVMDEPIKDLTYLPYRSDELAIITSRHHPLAKRRKVRFEETLDFPYVGLPHGSQMNLQLTRSALALNRTWRCRFQVSGYDALCLMVEADLGTGILPRRVAQTQAKALHIRILELDEPWAKRQLHLCVRSRASLSPAAQLLVAHMAHNYVSPATT</sequence>
<feature type="domain" description="HTH lysR-type" evidence="5">
    <location>
        <begin position="3"/>
        <end position="60"/>
    </location>
</feature>
<evidence type="ECO:0000259" key="5">
    <source>
        <dbReference type="PROSITE" id="PS50931"/>
    </source>
</evidence>
<name>A0A3A1YZ80_9BURK</name>
<evidence type="ECO:0000256" key="2">
    <source>
        <dbReference type="ARBA" id="ARBA00023015"/>
    </source>
</evidence>
<evidence type="ECO:0000256" key="4">
    <source>
        <dbReference type="ARBA" id="ARBA00023163"/>
    </source>
</evidence>
<dbReference type="EMBL" id="NQYH01000003">
    <property type="protein sequence ID" value="RIY41407.1"/>
    <property type="molecule type" value="Genomic_DNA"/>
</dbReference>
<evidence type="ECO:0000313" key="7">
    <source>
        <dbReference type="EMBL" id="RIY41407.1"/>
    </source>
</evidence>
<evidence type="ECO:0000313" key="9">
    <source>
        <dbReference type="Proteomes" id="UP000266483"/>
    </source>
</evidence>
<dbReference type="SUPFAM" id="SSF53850">
    <property type="entry name" value="Periplasmic binding protein-like II"/>
    <property type="match status" value="1"/>
</dbReference>
<proteinExistence type="inferred from homology"/>